<sequence>MSGNLPPGVTPADIDRHYGPSLPDHDHEWEPVQGLSPVLEDMAAIFHEQCRFVEVVDSYTDYQRDETYYETGAECEAERHYRFELAYVETEEERLDRDDIDRLEENGDGQFEAALEAVIEAEQAFPDETEIIEIDPDQQHGQVIIRHDGVEIGYGPGVNGGDA</sequence>
<dbReference type="RefSeq" id="WP_159763492.1">
    <property type="nucleotide sequence ID" value="NZ_WUUT01000002.1"/>
</dbReference>
<keyword evidence="3" id="KW-1185">Reference proteome</keyword>
<dbReference type="Proteomes" id="UP000466535">
    <property type="component" value="Unassembled WGS sequence"/>
</dbReference>
<name>A0A6B0TDU1_9EURY</name>
<evidence type="ECO:0000313" key="2">
    <source>
        <dbReference type="EMBL" id="MXR51359.1"/>
    </source>
</evidence>
<organism evidence="2 3">
    <name type="scientific">Halovenus carboxidivorans</name>
    <dbReference type="NCBI Taxonomy" id="2692199"/>
    <lineage>
        <taxon>Archaea</taxon>
        <taxon>Methanobacteriati</taxon>
        <taxon>Methanobacteriota</taxon>
        <taxon>Stenosarchaea group</taxon>
        <taxon>Halobacteria</taxon>
        <taxon>Halobacteriales</taxon>
        <taxon>Haloarculaceae</taxon>
        <taxon>Halovenus</taxon>
    </lineage>
</organism>
<proteinExistence type="predicted"/>
<feature type="region of interest" description="Disordered" evidence="1">
    <location>
        <begin position="1"/>
        <end position="28"/>
    </location>
</feature>
<dbReference type="AlphaFoldDB" id="A0A6B0TDU1"/>
<evidence type="ECO:0000313" key="3">
    <source>
        <dbReference type="Proteomes" id="UP000466535"/>
    </source>
</evidence>
<gene>
    <name evidence="2" type="ORF">GRX03_07050</name>
</gene>
<protein>
    <submittedName>
        <fullName evidence="2">Uncharacterized protein</fullName>
    </submittedName>
</protein>
<feature type="compositionally biased region" description="Basic and acidic residues" evidence="1">
    <location>
        <begin position="13"/>
        <end position="28"/>
    </location>
</feature>
<comment type="caution">
    <text evidence="2">The sequence shown here is derived from an EMBL/GenBank/DDBJ whole genome shotgun (WGS) entry which is preliminary data.</text>
</comment>
<dbReference type="EMBL" id="WUUT01000002">
    <property type="protein sequence ID" value="MXR51359.1"/>
    <property type="molecule type" value="Genomic_DNA"/>
</dbReference>
<accession>A0A6B0TDU1</accession>
<reference evidence="2 3" key="1">
    <citation type="submission" date="2019-12" db="EMBL/GenBank/DDBJ databases">
        <title>Isolation and characterization of three novel carbon monoxide-oxidizing members of Halobacteria from salione crusts and soils.</title>
        <authorList>
            <person name="Myers M.R."/>
            <person name="King G.M."/>
        </authorList>
    </citation>
    <scope>NUCLEOTIDE SEQUENCE [LARGE SCALE GENOMIC DNA]</scope>
    <source>
        <strain evidence="2 3">WSH3</strain>
    </source>
</reference>
<dbReference type="OrthoDB" id="346419at2157"/>
<evidence type="ECO:0000256" key="1">
    <source>
        <dbReference type="SAM" id="MobiDB-lite"/>
    </source>
</evidence>